<dbReference type="EMBL" id="CABWMH010000034">
    <property type="protein sequence ID" value="VXC45025.1"/>
    <property type="molecule type" value="Genomic_DNA"/>
</dbReference>
<dbReference type="Pfam" id="PF00583">
    <property type="entry name" value="Acetyltransf_1"/>
    <property type="match status" value="1"/>
</dbReference>
<comment type="caution">
    <text evidence="2">The sequence shown here is derived from an EMBL/GenBank/DDBJ whole genome shotgun (WGS) entry which is preliminary data.</text>
</comment>
<name>A0AAX3JAQ7_9GAMM</name>
<dbReference type="PROSITE" id="PS51186">
    <property type="entry name" value="GNAT"/>
    <property type="match status" value="1"/>
</dbReference>
<dbReference type="CDD" id="cd04301">
    <property type="entry name" value="NAT_SF"/>
    <property type="match status" value="1"/>
</dbReference>
<dbReference type="Proteomes" id="UP000433737">
    <property type="component" value="Unassembled WGS sequence"/>
</dbReference>
<proteinExistence type="predicted"/>
<protein>
    <submittedName>
        <fullName evidence="2">GCN5 family acetyltransferase</fullName>
    </submittedName>
</protein>
<organism evidence="2 3">
    <name type="scientific">Pantoea brenneri</name>
    <dbReference type="NCBI Taxonomy" id="472694"/>
    <lineage>
        <taxon>Bacteria</taxon>
        <taxon>Pseudomonadati</taxon>
        <taxon>Pseudomonadota</taxon>
        <taxon>Gammaproteobacteria</taxon>
        <taxon>Enterobacterales</taxon>
        <taxon>Erwiniaceae</taxon>
        <taxon>Pantoea</taxon>
    </lineage>
</organism>
<evidence type="ECO:0000313" key="3">
    <source>
        <dbReference type="Proteomes" id="UP000433737"/>
    </source>
</evidence>
<evidence type="ECO:0000313" key="2">
    <source>
        <dbReference type="EMBL" id="VXC45025.1"/>
    </source>
</evidence>
<evidence type="ECO:0000259" key="1">
    <source>
        <dbReference type="PROSITE" id="PS51186"/>
    </source>
</evidence>
<gene>
    <name evidence="2" type="ORF">PANT111_40295</name>
</gene>
<dbReference type="Gene3D" id="3.40.630.30">
    <property type="match status" value="1"/>
</dbReference>
<accession>A0AAX3JAQ7</accession>
<reference evidence="2 3" key="1">
    <citation type="submission" date="2019-10" db="EMBL/GenBank/DDBJ databases">
        <authorList>
            <person name="Karimi E."/>
        </authorList>
    </citation>
    <scope>NUCLEOTIDE SEQUENCE [LARGE SCALE GENOMIC DNA]</scope>
    <source>
        <strain evidence="2">Pantoea sp. 111</strain>
    </source>
</reference>
<dbReference type="GO" id="GO:0016747">
    <property type="term" value="F:acyltransferase activity, transferring groups other than amino-acyl groups"/>
    <property type="evidence" value="ECO:0007669"/>
    <property type="project" value="InterPro"/>
</dbReference>
<dbReference type="AlphaFoldDB" id="A0AAX3JAQ7"/>
<dbReference type="InterPro" id="IPR016181">
    <property type="entry name" value="Acyl_CoA_acyltransferase"/>
</dbReference>
<dbReference type="InterPro" id="IPR000182">
    <property type="entry name" value="GNAT_dom"/>
</dbReference>
<sequence length="157" mass="17737">MFIFRKVNDELKQERLIMSRLSIEVSNCITPEFTLPIEAGLNQYNDETVGFSEREPLAVVARDENGNVLGGMLGRSYLGLLFIDLVYLPPDIRGKGLGSQILKCVEDEGRKRGCKAAVLYTITFQTPVFYEKNGWQRFGEIPCLPEGASRVFLKKEL</sequence>
<dbReference type="SUPFAM" id="SSF55729">
    <property type="entry name" value="Acyl-CoA N-acyltransferases (Nat)"/>
    <property type="match status" value="1"/>
</dbReference>
<feature type="domain" description="N-acetyltransferase" evidence="1">
    <location>
        <begin position="2"/>
        <end position="157"/>
    </location>
</feature>